<evidence type="ECO:0000256" key="4">
    <source>
        <dbReference type="ARBA" id="ARBA00023136"/>
    </source>
</evidence>
<evidence type="ECO:0000256" key="5">
    <source>
        <dbReference type="ARBA" id="ARBA00023139"/>
    </source>
</evidence>
<evidence type="ECO:0000256" key="8">
    <source>
        <dbReference type="RuleBase" id="RU363105"/>
    </source>
</evidence>
<keyword evidence="9" id="KW-0614">Plasmid</keyword>
<dbReference type="GO" id="GO:0009279">
    <property type="term" value="C:cell outer membrane"/>
    <property type="evidence" value="ECO:0007669"/>
    <property type="project" value="UniProtKB-SubCell"/>
</dbReference>
<dbReference type="InterPro" id="IPR000680">
    <property type="entry name" value="Borrelia_lipo"/>
</dbReference>
<evidence type="ECO:0000256" key="3">
    <source>
        <dbReference type="ARBA" id="ARBA00022729"/>
    </source>
</evidence>
<gene>
    <name evidence="9" type="ORF">BCD_1701</name>
</gene>
<evidence type="ECO:0000256" key="2">
    <source>
        <dbReference type="ARBA" id="ARBA00004459"/>
    </source>
</evidence>
<keyword evidence="4 8" id="KW-0472">Membrane</keyword>
<evidence type="ECO:0000313" key="9">
    <source>
        <dbReference type="EMBL" id="AHH07767.1"/>
    </source>
</evidence>
<keyword evidence="5 8" id="KW-0564">Palmitate</keyword>
<protein>
    <recommendedName>
        <fullName evidence="8">Variable large protein</fullName>
    </recommendedName>
</protein>
<evidence type="ECO:0000256" key="7">
    <source>
        <dbReference type="ARBA" id="ARBA00023288"/>
    </source>
</evidence>
<comment type="subcellular location">
    <subcellularLocation>
        <location evidence="2 8">Cell outer membrane</location>
        <topology evidence="2 8">Lipid-anchor</topology>
    </subcellularLocation>
</comment>
<dbReference type="Pfam" id="PF00921">
    <property type="entry name" value="Lipoprotein_2"/>
    <property type="match status" value="1"/>
</dbReference>
<organism evidence="9">
    <name type="scientific">Borrelia crocidurae DOU</name>
    <dbReference type="NCBI Taxonomy" id="1293575"/>
    <lineage>
        <taxon>Bacteria</taxon>
        <taxon>Pseudomonadati</taxon>
        <taxon>Spirochaetota</taxon>
        <taxon>Spirochaetia</taxon>
        <taxon>Spirochaetales</taxon>
        <taxon>Borreliaceae</taxon>
        <taxon>Borrelia</taxon>
    </lineage>
</organism>
<dbReference type="HOGENOM" id="CLU_170887_0_0_12"/>
<comment type="function">
    <text evidence="1 8">The Vlp and Vsp proteins are antigenically distinct proteins, only one vlp or vsp gene is transcriptionally active at any one time. Switching between these genes is a mechanism of host immune response evasion.</text>
</comment>
<keyword evidence="3" id="KW-0732">Signal</keyword>
<proteinExistence type="predicted"/>
<accession>W5SLH7</accession>
<keyword evidence="7 8" id="KW-0449">Lipoprotein</keyword>
<dbReference type="AlphaFoldDB" id="W5SLH7"/>
<name>W5SLH7_9SPIR</name>
<dbReference type="EMBL" id="CP004335">
    <property type="protein sequence ID" value="AHH07767.1"/>
    <property type="molecule type" value="Genomic_DNA"/>
</dbReference>
<dbReference type="SUPFAM" id="SSF74748">
    <property type="entry name" value="Variable surface antigen VlsE"/>
    <property type="match status" value="1"/>
</dbReference>
<reference evidence="9" key="1">
    <citation type="submission" date="2013-02" db="EMBL/GenBank/DDBJ databases">
        <title>Comparative genomics of Borrelia species.</title>
        <authorList>
            <person name="Schwan T.G."/>
            <person name="Raffel S.J."/>
            <person name="Porcella S.F."/>
        </authorList>
    </citation>
    <scope>NUCLEOTIDE SEQUENCE</scope>
    <source>
        <strain evidence="9">DOU</strain>
        <plasmid evidence="9">unnamed</plasmid>
    </source>
</reference>
<geneLocation type="plasmid" evidence="9">
    <name>unnamed</name>
</geneLocation>
<evidence type="ECO:0000256" key="6">
    <source>
        <dbReference type="ARBA" id="ARBA00023237"/>
    </source>
</evidence>
<evidence type="ECO:0000256" key="1">
    <source>
        <dbReference type="ARBA" id="ARBA00003932"/>
    </source>
</evidence>
<sequence length="113" mass="11730">MMQRLSDNADGTTSAMSFARGDQAAHLSNADTPKAAAVAGGISLRLLVNTSKLASGGNSKAQGGKEEVQKVGISAVNKLLVAVEEIVKKTVKNVIEKVKEEVDKAREPKAAGK</sequence>
<keyword evidence="6 8" id="KW-0998">Cell outer membrane</keyword>